<name>A0A9N9LF34_9HELO</name>
<feature type="domain" description="tRNA-splicing endonuclease subunit Sen15" evidence="4">
    <location>
        <begin position="43"/>
        <end position="134"/>
    </location>
</feature>
<dbReference type="GO" id="GO:0003676">
    <property type="term" value="F:nucleic acid binding"/>
    <property type="evidence" value="ECO:0007669"/>
    <property type="project" value="InterPro"/>
</dbReference>
<evidence type="ECO:0000256" key="3">
    <source>
        <dbReference type="SAM" id="MobiDB-lite"/>
    </source>
</evidence>
<evidence type="ECO:0000313" key="6">
    <source>
        <dbReference type="Proteomes" id="UP000701801"/>
    </source>
</evidence>
<evidence type="ECO:0000256" key="2">
    <source>
        <dbReference type="ARBA" id="ARBA00022694"/>
    </source>
</evidence>
<reference evidence="5" key="1">
    <citation type="submission" date="2021-07" db="EMBL/GenBank/DDBJ databases">
        <authorList>
            <person name="Durling M."/>
        </authorList>
    </citation>
    <scope>NUCLEOTIDE SEQUENCE</scope>
</reference>
<dbReference type="FunFam" id="3.40.1350.10:FF:000012">
    <property type="entry name" value="Probable tRNA-splicing endonuclease subunit sen-15"/>
    <property type="match status" value="1"/>
</dbReference>
<evidence type="ECO:0000313" key="5">
    <source>
        <dbReference type="EMBL" id="CAG8971472.1"/>
    </source>
</evidence>
<dbReference type="PANTHER" id="PTHR28518:SF1">
    <property type="entry name" value="TRNA-SPLICING ENDONUCLEASE SUBUNIT SEN15"/>
    <property type="match status" value="1"/>
</dbReference>
<feature type="domain" description="tRNA-splicing endonuclease subunit Sen15" evidence="4">
    <location>
        <begin position="167"/>
        <end position="198"/>
    </location>
</feature>
<accession>A0A9N9LF34</accession>
<evidence type="ECO:0000256" key="1">
    <source>
        <dbReference type="ARBA" id="ARBA00006091"/>
    </source>
</evidence>
<dbReference type="InterPro" id="IPR018593">
    <property type="entry name" value="tRNA-endonuc_su_Sen15"/>
</dbReference>
<feature type="region of interest" description="Disordered" evidence="3">
    <location>
        <begin position="134"/>
        <end position="165"/>
    </location>
</feature>
<evidence type="ECO:0000259" key="4">
    <source>
        <dbReference type="Pfam" id="PF09631"/>
    </source>
</evidence>
<dbReference type="OrthoDB" id="10002170at2759"/>
<dbReference type="AlphaFoldDB" id="A0A9N9LF34"/>
<dbReference type="GO" id="GO:0000214">
    <property type="term" value="C:tRNA-intron endonuclease complex"/>
    <property type="evidence" value="ECO:0007669"/>
    <property type="project" value="InterPro"/>
</dbReference>
<keyword evidence="6" id="KW-1185">Reference proteome</keyword>
<dbReference type="Gene3D" id="3.40.1350.10">
    <property type="match status" value="1"/>
</dbReference>
<dbReference type="GO" id="GO:0000379">
    <property type="term" value="P:tRNA-type intron splice site recognition and cleavage"/>
    <property type="evidence" value="ECO:0007669"/>
    <property type="project" value="InterPro"/>
</dbReference>
<comment type="caution">
    <text evidence="5">The sequence shown here is derived from an EMBL/GenBank/DDBJ whole genome shotgun (WGS) entry which is preliminary data.</text>
</comment>
<dbReference type="InterPro" id="IPR036167">
    <property type="entry name" value="tRNA_intron_Endo_cat-like_sf"/>
</dbReference>
<dbReference type="InterPro" id="IPR011856">
    <property type="entry name" value="tRNA_endonuc-like_dom_sf"/>
</dbReference>
<keyword evidence="2" id="KW-0819">tRNA processing</keyword>
<dbReference type="SUPFAM" id="SSF53032">
    <property type="entry name" value="tRNA-intron endonuclease catalytic domain-like"/>
    <property type="match status" value="1"/>
</dbReference>
<sequence>MAPSATSIDSPTSSALQESIDVSKIKITDSPHPAYLHHLATTILHNLQYQHSWSSLEIHTHSPNTSQPLPRPLISGLPPARVYIHPDEQAAIIKAEHDTGEKIEQRPEREWVLPTHIKEKWTLKRFAGVFDGLSVVPPGDQGNADEDEDEEQAEGEKSVGDPWQGNNRLKRLLLSTLDDDSTVTYYVMFDGLVKPRQN</sequence>
<dbReference type="EMBL" id="CAJVRM010000020">
    <property type="protein sequence ID" value="CAG8971472.1"/>
    <property type="molecule type" value="Genomic_DNA"/>
</dbReference>
<feature type="compositionally biased region" description="Acidic residues" evidence="3">
    <location>
        <begin position="143"/>
        <end position="153"/>
    </location>
</feature>
<dbReference type="PANTHER" id="PTHR28518">
    <property type="entry name" value="TRNA-SPLICING ENDONUCLEASE SUBUNIT SEN15"/>
    <property type="match status" value="1"/>
</dbReference>
<dbReference type="Proteomes" id="UP000701801">
    <property type="component" value="Unassembled WGS sequence"/>
</dbReference>
<dbReference type="Pfam" id="PF09631">
    <property type="entry name" value="Sen15"/>
    <property type="match status" value="2"/>
</dbReference>
<protein>
    <recommendedName>
        <fullName evidence="4">tRNA-splicing endonuclease subunit Sen15 domain-containing protein</fullName>
    </recommendedName>
</protein>
<organism evidence="5 6">
    <name type="scientific">Hymenoscyphus albidus</name>
    <dbReference type="NCBI Taxonomy" id="595503"/>
    <lineage>
        <taxon>Eukaryota</taxon>
        <taxon>Fungi</taxon>
        <taxon>Dikarya</taxon>
        <taxon>Ascomycota</taxon>
        <taxon>Pezizomycotina</taxon>
        <taxon>Leotiomycetes</taxon>
        <taxon>Helotiales</taxon>
        <taxon>Helotiaceae</taxon>
        <taxon>Hymenoscyphus</taxon>
    </lineage>
</organism>
<proteinExistence type="inferred from homology"/>
<dbReference type="InterPro" id="IPR042777">
    <property type="entry name" value="Sen15_fungi"/>
</dbReference>
<gene>
    <name evidence="5" type="ORF">HYALB_00002056</name>
</gene>
<dbReference type="GO" id="GO:0000213">
    <property type="term" value="F:tRNA-intron lyase activity"/>
    <property type="evidence" value="ECO:0007669"/>
    <property type="project" value="TreeGrafter"/>
</dbReference>
<comment type="similarity">
    <text evidence="1">Belongs to the SEN15 family.</text>
</comment>